<dbReference type="Pfam" id="PF00684">
    <property type="entry name" value="DnaJ_CXXCXGXG"/>
    <property type="match status" value="1"/>
</dbReference>
<evidence type="ECO:0000256" key="2">
    <source>
        <dbReference type="ARBA" id="ARBA00022737"/>
    </source>
</evidence>
<dbReference type="CDD" id="cd06257">
    <property type="entry name" value="DnaJ"/>
    <property type="match status" value="1"/>
</dbReference>
<dbReference type="InterPro" id="IPR018253">
    <property type="entry name" value="DnaJ_domain_CS"/>
</dbReference>
<evidence type="ECO:0000256" key="3">
    <source>
        <dbReference type="ARBA" id="ARBA00022771"/>
    </source>
</evidence>
<dbReference type="SUPFAM" id="SSF46565">
    <property type="entry name" value="Chaperone J-domain"/>
    <property type="match status" value="1"/>
</dbReference>
<dbReference type="CDD" id="cd10747">
    <property type="entry name" value="DnaJ_C"/>
    <property type="match status" value="1"/>
</dbReference>
<dbReference type="RefSeq" id="XP_040744344.1">
    <property type="nucleotide sequence ID" value="XM_040887292.1"/>
</dbReference>
<dbReference type="FunFam" id="2.60.260.20:FF:000013">
    <property type="entry name" value="DnaJ subfamily B member 11"/>
    <property type="match status" value="1"/>
</dbReference>
<keyword evidence="1 6" id="KW-0479">Metal-binding</keyword>
<dbReference type="InterPro" id="IPR036410">
    <property type="entry name" value="HSP_DnaJ_Cys-rich_dom_sf"/>
</dbReference>
<dbReference type="SUPFAM" id="SSF49493">
    <property type="entry name" value="HSP40/DnaJ peptide-binding domain"/>
    <property type="match status" value="2"/>
</dbReference>
<dbReference type="OrthoDB" id="445556at2759"/>
<evidence type="ECO:0000259" key="8">
    <source>
        <dbReference type="PROSITE" id="PS50076"/>
    </source>
</evidence>
<evidence type="ECO:0000256" key="4">
    <source>
        <dbReference type="ARBA" id="ARBA00022833"/>
    </source>
</evidence>
<evidence type="ECO:0000313" key="10">
    <source>
        <dbReference type="EMBL" id="ORX70765.1"/>
    </source>
</evidence>
<dbReference type="GO" id="GO:0008270">
    <property type="term" value="F:zinc ion binding"/>
    <property type="evidence" value="ECO:0007669"/>
    <property type="project" value="UniProtKB-KW"/>
</dbReference>
<dbReference type="CDD" id="cd10719">
    <property type="entry name" value="DnaJ_zf"/>
    <property type="match status" value="1"/>
</dbReference>
<feature type="domain" description="J" evidence="8">
    <location>
        <begin position="37"/>
        <end position="102"/>
    </location>
</feature>
<feature type="zinc finger region" description="CR-type" evidence="6">
    <location>
        <begin position="163"/>
        <end position="246"/>
    </location>
</feature>
<dbReference type="InterPro" id="IPR044713">
    <property type="entry name" value="DNJA1/2-like"/>
</dbReference>
<feature type="domain" description="CR-type" evidence="9">
    <location>
        <begin position="163"/>
        <end position="246"/>
    </location>
</feature>
<dbReference type="InterPro" id="IPR002939">
    <property type="entry name" value="DnaJ_C"/>
</dbReference>
<dbReference type="Gene3D" id="2.10.230.10">
    <property type="entry name" value="Heat shock protein DnaJ, cysteine-rich domain"/>
    <property type="match status" value="1"/>
</dbReference>
<dbReference type="Pfam" id="PF00226">
    <property type="entry name" value="DnaJ"/>
    <property type="match status" value="1"/>
</dbReference>
<dbReference type="InterPro" id="IPR001623">
    <property type="entry name" value="DnaJ_domain"/>
</dbReference>
<dbReference type="PROSITE" id="PS50076">
    <property type="entry name" value="DNAJ_2"/>
    <property type="match status" value="1"/>
</dbReference>
<dbReference type="PANTHER" id="PTHR43888">
    <property type="entry name" value="DNAJ-LIKE-2, ISOFORM A-RELATED"/>
    <property type="match status" value="1"/>
</dbReference>
<dbReference type="Gene3D" id="2.60.260.20">
    <property type="entry name" value="Urease metallochaperone UreE, N-terminal domain"/>
    <property type="match status" value="2"/>
</dbReference>
<protein>
    <submittedName>
        <fullName evidence="10">DnaJ-domain-containing protein</fullName>
    </submittedName>
</protein>
<evidence type="ECO:0000313" key="11">
    <source>
        <dbReference type="Proteomes" id="UP000193922"/>
    </source>
</evidence>
<dbReference type="InterPro" id="IPR008971">
    <property type="entry name" value="HSP40/DnaJ_pept-bd"/>
</dbReference>
<dbReference type="AlphaFoldDB" id="A0A1Y1WBM0"/>
<dbReference type="SUPFAM" id="SSF57938">
    <property type="entry name" value="DnaJ/Hsp40 cysteine-rich domain"/>
    <property type="match status" value="1"/>
</dbReference>
<dbReference type="GO" id="GO:0006457">
    <property type="term" value="P:protein folding"/>
    <property type="evidence" value="ECO:0007669"/>
    <property type="project" value="InterPro"/>
</dbReference>
<keyword evidence="3 6" id="KW-0863">Zinc-finger</keyword>
<dbReference type="GO" id="GO:0051082">
    <property type="term" value="F:unfolded protein binding"/>
    <property type="evidence" value="ECO:0007669"/>
    <property type="project" value="InterPro"/>
</dbReference>
<accession>A0A1Y1WBM0</accession>
<dbReference type="GO" id="GO:0030544">
    <property type="term" value="F:Hsp70 protein binding"/>
    <property type="evidence" value="ECO:0007669"/>
    <property type="project" value="InterPro"/>
</dbReference>
<dbReference type="PRINTS" id="PR00625">
    <property type="entry name" value="JDOMAIN"/>
</dbReference>
<feature type="region of interest" description="Disordered" evidence="7">
    <location>
        <begin position="387"/>
        <end position="410"/>
    </location>
</feature>
<dbReference type="PROSITE" id="PS00636">
    <property type="entry name" value="DNAJ_1"/>
    <property type="match status" value="1"/>
</dbReference>
<dbReference type="GO" id="GO:0009408">
    <property type="term" value="P:response to heat"/>
    <property type="evidence" value="ECO:0007669"/>
    <property type="project" value="InterPro"/>
</dbReference>
<comment type="caution">
    <text evidence="10">The sequence shown here is derived from an EMBL/GenBank/DDBJ whole genome shotgun (WGS) entry which is preliminary data.</text>
</comment>
<name>A0A1Y1WBM0_9FUNG</name>
<dbReference type="GO" id="GO:0005524">
    <property type="term" value="F:ATP binding"/>
    <property type="evidence" value="ECO:0007669"/>
    <property type="project" value="InterPro"/>
</dbReference>
<gene>
    <name evidence="10" type="ORF">DL89DRAFT_266902</name>
</gene>
<dbReference type="Pfam" id="PF01556">
    <property type="entry name" value="DnaJ_C"/>
    <property type="match status" value="1"/>
</dbReference>
<evidence type="ECO:0000256" key="7">
    <source>
        <dbReference type="SAM" id="MobiDB-lite"/>
    </source>
</evidence>
<proteinExistence type="inferred from homology"/>
<reference evidence="10 11" key="1">
    <citation type="submission" date="2016-07" db="EMBL/GenBank/DDBJ databases">
        <title>Pervasive Adenine N6-methylation of Active Genes in Fungi.</title>
        <authorList>
            <consortium name="DOE Joint Genome Institute"/>
            <person name="Mondo S.J."/>
            <person name="Dannebaum R.O."/>
            <person name="Kuo R.C."/>
            <person name="Labutti K."/>
            <person name="Haridas S."/>
            <person name="Kuo A."/>
            <person name="Salamov A."/>
            <person name="Ahrendt S.R."/>
            <person name="Lipzen A."/>
            <person name="Sullivan W."/>
            <person name="Andreopoulos W.B."/>
            <person name="Clum A."/>
            <person name="Lindquist E."/>
            <person name="Daum C."/>
            <person name="Ramamoorthy G.K."/>
            <person name="Gryganskyi A."/>
            <person name="Culley D."/>
            <person name="Magnuson J.K."/>
            <person name="James T.Y."/>
            <person name="O'Malley M.A."/>
            <person name="Stajich J.E."/>
            <person name="Spatafora J.W."/>
            <person name="Visel A."/>
            <person name="Grigoriev I.V."/>
        </authorList>
    </citation>
    <scope>NUCLEOTIDE SEQUENCE [LARGE SCALE GENOMIC DNA]</scope>
    <source>
        <strain evidence="10 11">ATCC 12442</strain>
    </source>
</reference>
<dbReference type="STRING" id="61395.A0A1Y1WBM0"/>
<keyword evidence="11" id="KW-1185">Reference proteome</keyword>
<evidence type="ECO:0000259" key="9">
    <source>
        <dbReference type="PROSITE" id="PS51188"/>
    </source>
</evidence>
<dbReference type="InterPro" id="IPR036869">
    <property type="entry name" value="J_dom_sf"/>
</dbReference>
<evidence type="ECO:0000256" key="6">
    <source>
        <dbReference type="PROSITE-ProRule" id="PRU00546"/>
    </source>
</evidence>
<keyword evidence="5" id="KW-0143">Chaperone</keyword>
<organism evidence="10 11">
    <name type="scientific">Linderina pennispora</name>
    <dbReference type="NCBI Taxonomy" id="61395"/>
    <lineage>
        <taxon>Eukaryota</taxon>
        <taxon>Fungi</taxon>
        <taxon>Fungi incertae sedis</taxon>
        <taxon>Zoopagomycota</taxon>
        <taxon>Kickxellomycotina</taxon>
        <taxon>Kickxellomycetes</taxon>
        <taxon>Kickxellales</taxon>
        <taxon>Kickxellaceae</taxon>
        <taxon>Linderina</taxon>
    </lineage>
</organism>
<keyword evidence="2" id="KW-0677">Repeat</keyword>
<dbReference type="Proteomes" id="UP000193922">
    <property type="component" value="Unassembled WGS sequence"/>
</dbReference>
<dbReference type="Gene3D" id="1.10.287.110">
    <property type="entry name" value="DnaJ domain"/>
    <property type="match status" value="1"/>
</dbReference>
<dbReference type="InterPro" id="IPR012724">
    <property type="entry name" value="DnaJ"/>
</dbReference>
<evidence type="ECO:0000256" key="5">
    <source>
        <dbReference type="ARBA" id="ARBA00023186"/>
    </source>
</evidence>
<dbReference type="FunFam" id="2.10.230.10:FF:000002">
    <property type="entry name" value="Molecular chaperone DnaJ"/>
    <property type="match status" value="1"/>
</dbReference>
<dbReference type="GeneID" id="63803940"/>
<dbReference type="SMART" id="SM00271">
    <property type="entry name" value="DnaJ"/>
    <property type="match status" value="1"/>
</dbReference>
<dbReference type="InterPro" id="IPR001305">
    <property type="entry name" value="HSP_DnaJ_Cys-rich_dom"/>
</dbReference>
<evidence type="ECO:0000256" key="1">
    <source>
        <dbReference type="ARBA" id="ARBA00022723"/>
    </source>
</evidence>
<dbReference type="EMBL" id="MCFD01000005">
    <property type="protein sequence ID" value="ORX70765.1"/>
    <property type="molecule type" value="Genomic_DNA"/>
</dbReference>
<dbReference type="PROSITE" id="PS51188">
    <property type="entry name" value="ZF_CR"/>
    <property type="match status" value="1"/>
</dbReference>
<dbReference type="HAMAP" id="MF_01152">
    <property type="entry name" value="DnaJ"/>
    <property type="match status" value="1"/>
</dbReference>
<keyword evidence="4 6" id="KW-0862">Zinc</keyword>
<sequence length="410" mass="45320">MQRSASCSGTRSLASMLLAVLYLSTLLFATLAMAGKDYYKILGVSRDASQSEIKRQYKTLSRKHHPDKNPGDEAAHERFIELAQAYEVLSDSEKREIYNRYGEEGLKNQGAGNGGFHDPFDIFAQFFGGHVKFDRRGGGGRAKPRGPDVHIHVPVTLLELYAGAEIDVDISKQAICPHCDGSGAASPDDIDTCSTCGGSGVRIIKQMLGPGIVQQMQTTCDECHGKGRKVTKECPHCKGTRVTRASDQLTIRVEPGMADGELVAFEEEADQHPDHEPGSVVFHLQQEPHKVYERRGDDLYAEETITLADALVGFDRTLLHVDNKSKVEIARKAVTPPGYVQRLAGKGMPRRGAGASKFGDLFVTYWIQFPKELDAASKDEVRRLFGHESKAKWEPKKDGQRQARQTHDEL</sequence>